<evidence type="ECO:0000313" key="3">
    <source>
        <dbReference type="Proteomes" id="UP000191448"/>
    </source>
</evidence>
<protein>
    <submittedName>
        <fullName evidence="2">Uncharacterized protein</fullName>
    </submittedName>
</protein>
<evidence type="ECO:0000256" key="1">
    <source>
        <dbReference type="SAM" id="Phobius"/>
    </source>
</evidence>
<feature type="transmembrane region" description="Helical" evidence="1">
    <location>
        <begin position="39"/>
        <end position="64"/>
    </location>
</feature>
<dbReference type="Proteomes" id="UP000191448">
    <property type="component" value="Unassembled WGS sequence"/>
</dbReference>
<comment type="caution">
    <text evidence="2">The sequence shown here is derived from an EMBL/GenBank/DDBJ whole genome shotgun (WGS) entry which is preliminary data.</text>
</comment>
<dbReference type="RefSeq" id="WP_002599485.1">
    <property type="nucleotide sequence ID" value="NZ_LTAY01000021.1"/>
</dbReference>
<organism evidence="2 3">
    <name type="scientific">Clostridium thermobutyricum DSM 4928</name>
    <dbReference type="NCBI Taxonomy" id="1121339"/>
    <lineage>
        <taxon>Bacteria</taxon>
        <taxon>Bacillati</taxon>
        <taxon>Bacillota</taxon>
        <taxon>Clostridia</taxon>
        <taxon>Eubacteriales</taxon>
        <taxon>Clostridiaceae</taxon>
        <taxon>Clostridium</taxon>
    </lineage>
</organism>
<keyword evidence="1" id="KW-0812">Transmembrane</keyword>
<proteinExistence type="predicted"/>
<reference evidence="2 3" key="1">
    <citation type="submission" date="2016-02" db="EMBL/GenBank/DDBJ databases">
        <title>Genome sequence of Clostridium thermobutyricum DSM 4928.</title>
        <authorList>
            <person name="Poehlein A."/>
            <person name="Daniel R."/>
        </authorList>
    </citation>
    <scope>NUCLEOTIDE SEQUENCE [LARGE SCALE GENOMIC DNA]</scope>
    <source>
        <strain evidence="2 3">DSM 4928</strain>
    </source>
</reference>
<dbReference type="EMBL" id="LTAY01000021">
    <property type="protein sequence ID" value="OPX49767.1"/>
    <property type="molecule type" value="Genomic_DNA"/>
</dbReference>
<evidence type="ECO:0000313" key="2">
    <source>
        <dbReference type="EMBL" id="OPX49767.1"/>
    </source>
</evidence>
<name>A0A1V4SZY1_9CLOT</name>
<keyword evidence="1" id="KW-0472">Membrane</keyword>
<sequence>MRLQEDYLNQINKDIATMETTSVMGLNELSYNRYIKVKYVYSVISEMFILTMITLFITLIGMMIY</sequence>
<dbReference type="AlphaFoldDB" id="A0A1V4SZY1"/>
<gene>
    <name evidence="2" type="ORF">CLTHE_04980</name>
</gene>
<keyword evidence="1" id="KW-1133">Transmembrane helix</keyword>
<accession>A0A1V4SZY1</accession>